<dbReference type="Gene3D" id="3.90.470.20">
    <property type="entry name" value="4'-phosphopantetheinyl transferase domain"/>
    <property type="match status" value="1"/>
</dbReference>
<evidence type="ECO:0000313" key="10">
    <source>
        <dbReference type="EMBL" id="KRN25950.1"/>
    </source>
</evidence>
<organism evidence="10 11">
    <name type="scientific">Lacticaseibacillus camelliae DSM 22697 = JCM 13995</name>
    <dbReference type="NCBI Taxonomy" id="1423730"/>
    <lineage>
        <taxon>Bacteria</taxon>
        <taxon>Bacillati</taxon>
        <taxon>Bacillota</taxon>
        <taxon>Bacilli</taxon>
        <taxon>Lactobacillales</taxon>
        <taxon>Lactobacillaceae</taxon>
        <taxon>Lacticaseibacillus</taxon>
    </lineage>
</organism>
<evidence type="ECO:0000256" key="5">
    <source>
        <dbReference type="ARBA" id="ARBA00022842"/>
    </source>
</evidence>
<keyword evidence="7 8" id="KW-0275">Fatty acid biosynthesis</keyword>
<dbReference type="GO" id="GO:0008897">
    <property type="term" value="F:holo-[acyl-carrier-protein] synthase activity"/>
    <property type="evidence" value="ECO:0007669"/>
    <property type="project" value="UniProtKB-UniRule"/>
</dbReference>
<dbReference type="NCBIfam" id="TIGR00556">
    <property type="entry name" value="pantethn_trn"/>
    <property type="match status" value="1"/>
</dbReference>
<dbReference type="InterPro" id="IPR008278">
    <property type="entry name" value="4-PPantetheinyl_Trfase_dom"/>
</dbReference>
<comment type="caution">
    <text evidence="10">The sequence shown here is derived from an EMBL/GenBank/DDBJ whole genome shotgun (WGS) entry which is preliminary data.</text>
</comment>
<dbReference type="STRING" id="1423730.FC75_GL002086"/>
<comment type="similarity">
    <text evidence="8">Belongs to the P-Pant transferase superfamily. AcpS family.</text>
</comment>
<protein>
    <recommendedName>
        <fullName evidence="8">Holo-[acyl-carrier-protein] synthase</fullName>
        <shortName evidence="8">Holo-ACP synthase</shortName>
        <ecNumber evidence="8">2.7.8.7</ecNumber>
    </recommendedName>
    <alternativeName>
        <fullName evidence="8">4'-phosphopantetheinyl transferase AcpS</fullName>
    </alternativeName>
</protein>
<evidence type="ECO:0000256" key="3">
    <source>
        <dbReference type="ARBA" id="ARBA00022723"/>
    </source>
</evidence>
<evidence type="ECO:0000256" key="8">
    <source>
        <dbReference type="HAMAP-Rule" id="MF_00101"/>
    </source>
</evidence>
<sequence>MIHGIGIDLTELARIKQAQARNSDFANKVLTDAELAVYQQYSGRRAIEYLAGRFSVKEAYAKAYGTGIGAVALHAVETLDDPAGKPVLTKHPYPGRALVSISHTASLVMTEVILEEAAQ</sequence>
<dbReference type="Proteomes" id="UP000050865">
    <property type="component" value="Unassembled WGS sequence"/>
</dbReference>
<keyword evidence="2 8" id="KW-0808">Transferase</keyword>
<dbReference type="SUPFAM" id="SSF56214">
    <property type="entry name" value="4'-phosphopantetheinyl transferase"/>
    <property type="match status" value="1"/>
</dbReference>
<dbReference type="NCBIfam" id="TIGR00516">
    <property type="entry name" value="acpS"/>
    <property type="match status" value="1"/>
</dbReference>
<comment type="catalytic activity">
    <reaction evidence="8">
        <text>apo-[ACP] + CoA = holo-[ACP] + adenosine 3',5'-bisphosphate + H(+)</text>
        <dbReference type="Rhea" id="RHEA:12068"/>
        <dbReference type="Rhea" id="RHEA-COMP:9685"/>
        <dbReference type="Rhea" id="RHEA-COMP:9690"/>
        <dbReference type="ChEBI" id="CHEBI:15378"/>
        <dbReference type="ChEBI" id="CHEBI:29999"/>
        <dbReference type="ChEBI" id="CHEBI:57287"/>
        <dbReference type="ChEBI" id="CHEBI:58343"/>
        <dbReference type="ChEBI" id="CHEBI:64479"/>
        <dbReference type="EC" id="2.7.8.7"/>
    </reaction>
</comment>
<keyword evidence="4 8" id="KW-0276">Fatty acid metabolism</keyword>
<keyword evidence="5 8" id="KW-0460">Magnesium</keyword>
<dbReference type="RefSeq" id="WP_054661965.1">
    <property type="nucleotide sequence ID" value="NZ_AYZJ01000002.1"/>
</dbReference>
<dbReference type="InterPro" id="IPR002582">
    <property type="entry name" value="ACPS"/>
</dbReference>
<evidence type="ECO:0000256" key="7">
    <source>
        <dbReference type="ARBA" id="ARBA00023160"/>
    </source>
</evidence>
<proteinExistence type="inferred from homology"/>
<dbReference type="PATRIC" id="fig|1423730.4.peg.2168"/>
<feature type="domain" description="4'-phosphopantetheinyl transferase" evidence="9">
    <location>
        <begin position="4"/>
        <end position="92"/>
    </location>
</feature>
<dbReference type="GO" id="GO:0000287">
    <property type="term" value="F:magnesium ion binding"/>
    <property type="evidence" value="ECO:0007669"/>
    <property type="project" value="UniProtKB-UniRule"/>
</dbReference>
<evidence type="ECO:0000256" key="4">
    <source>
        <dbReference type="ARBA" id="ARBA00022832"/>
    </source>
</evidence>
<keyword evidence="11" id="KW-1185">Reference proteome</keyword>
<name>A0A0R2FCS5_9LACO</name>
<dbReference type="GO" id="GO:0005737">
    <property type="term" value="C:cytoplasm"/>
    <property type="evidence" value="ECO:0007669"/>
    <property type="project" value="UniProtKB-SubCell"/>
</dbReference>
<evidence type="ECO:0000256" key="2">
    <source>
        <dbReference type="ARBA" id="ARBA00022679"/>
    </source>
</evidence>
<accession>A0A0R2FCS5</accession>
<dbReference type="InterPro" id="IPR037143">
    <property type="entry name" value="4-PPantetheinyl_Trfase_dom_sf"/>
</dbReference>
<comment type="subcellular location">
    <subcellularLocation>
        <location evidence="8">Cytoplasm</location>
    </subcellularLocation>
</comment>
<evidence type="ECO:0000259" key="9">
    <source>
        <dbReference type="Pfam" id="PF01648"/>
    </source>
</evidence>
<dbReference type="EC" id="2.7.8.7" evidence="8"/>
<dbReference type="HAMAP" id="MF_00101">
    <property type="entry name" value="AcpS"/>
    <property type="match status" value="1"/>
</dbReference>
<dbReference type="Pfam" id="PF01648">
    <property type="entry name" value="ACPS"/>
    <property type="match status" value="1"/>
</dbReference>
<dbReference type="InterPro" id="IPR004568">
    <property type="entry name" value="Ppantetheine-prot_Trfase_dom"/>
</dbReference>
<evidence type="ECO:0000256" key="1">
    <source>
        <dbReference type="ARBA" id="ARBA00022516"/>
    </source>
</evidence>
<keyword evidence="1 8" id="KW-0444">Lipid biosynthesis</keyword>
<dbReference type="AlphaFoldDB" id="A0A0R2FCS5"/>
<keyword evidence="8" id="KW-0963">Cytoplasm</keyword>
<keyword evidence="3 8" id="KW-0479">Metal-binding</keyword>
<dbReference type="EMBL" id="AYZJ01000002">
    <property type="protein sequence ID" value="KRN25950.1"/>
    <property type="molecule type" value="Genomic_DNA"/>
</dbReference>
<evidence type="ECO:0000313" key="11">
    <source>
        <dbReference type="Proteomes" id="UP000050865"/>
    </source>
</evidence>
<comment type="cofactor">
    <cofactor evidence="8">
        <name>Mg(2+)</name>
        <dbReference type="ChEBI" id="CHEBI:18420"/>
    </cofactor>
</comment>
<comment type="function">
    <text evidence="8">Transfers the 4'-phosphopantetheine moiety from coenzyme A to a Ser of acyl-carrier-protein.</text>
</comment>
<keyword evidence="6 8" id="KW-0443">Lipid metabolism</keyword>
<reference evidence="10 11" key="1">
    <citation type="journal article" date="2015" name="Genome Announc.">
        <title>Expanding the biotechnology potential of lactobacilli through comparative genomics of 213 strains and associated genera.</title>
        <authorList>
            <person name="Sun Z."/>
            <person name="Harris H.M."/>
            <person name="McCann A."/>
            <person name="Guo C."/>
            <person name="Argimon S."/>
            <person name="Zhang W."/>
            <person name="Yang X."/>
            <person name="Jeffery I.B."/>
            <person name="Cooney J.C."/>
            <person name="Kagawa T.F."/>
            <person name="Liu W."/>
            <person name="Song Y."/>
            <person name="Salvetti E."/>
            <person name="Wrobel A."/>
            <person name="Rasinkangas P."/>
            <person name="Parkhill J."/>
            <person name="Rea M.C."/>
            <person name="O'Sullivan O."/>
            <person name="Ritari J."/>
            <person name="Douillard F.P."/>
            <person name="Paul Ross R."/>
            <person name="Yang R."/>
            <person name="Briner A.E."/>
            <person name="Felis G.E."/>
            <person name="de Vos W.M."/>
            <person name="Barrangou R."/>
            <person name="Klaenhammer T.R."/>
            <person name="Caufield P.W."/>
            <person name="Cui Y."/>
            <person name="Zhang H."/>
            <person name="O'Toole P.W."/>
        </authorList>
    </citation>
    <scope>NUCLEOTIDE SEQUENCE [LARGE SCALE GENOMIC DNA]</scope>
    <source>
        <strain evidence="10 11">DSM 22697</strain>
    </source>
</reference>
<evidence type="ECO:0000256" key="6">
    <source>
        <dbReference type="ARBA" id="ARBA00023098"/>
    </source>
</evidence>
<feature type="binding site" evidence="8">
    <location>
        <position position="8"/>
    </location>
    <ligand>
        <name>Mg(2+)</name>
        <dbReference type="ChEBI" id="CHEBI:18420"/>
    </ligand>
</feature>
<gene>
    <name evidence="8" type="primary">acpS</name>
    <name evidence="10" type="ORF">FC75_GL002086</name>
</gene>
<dbReference type="GO" id="GO:0006633">
    <property type="term" value="P:fatty acid biosynthetic process"/>
    <property type="evidence" value="ECO:0007669"/>
    <property type="project" value="UniProtKB-UniRule"/>
</dbReference>
<feature type="binding site" evidence="8">
    <location>
        <position position="58"/>
    </location>
    <ligand>
        <name>Mg(2+)</name>
        <dbReference type="ChEBI" id="CHEBI:18420"/>
    </ligand>
</feature>
<dbReference type="OrthoDB" id="517356at2"/>